<dbReference type="EMBL" id="CP000248">
    <property type="protein sequence ID" value="ABD27410.1"/>
    <property type="molecule type" value="Genomic_DNA"/>
</dbReference>
<dbReference type="KEGG" id="nar:Saro_2975"/>
<evidence type="ECO:0000313" key="1">
    <source>
        <dbReference type="EMBL" id="ABD27410.1"/>
    </source>
</evidence>
<evidence type="ECO:0000313" key="2">
    <source>
        <dbReference type="Proteomes" id="UP000009134"/>
    </source>
</evidence>
<protein>
    <submittedName>
        <fullName evidence="1">Uncharacterized protein</fullName>
    </submittedName>
</protein>
<reference evidence="2" key="1">
    <citation type="submission" date="2006-01" db="EMBL/GenBank/DDBJ databases">
        <title>Complete sequence of Novosphingobium aromaticivorans DSM 12444.</title>
        <authorList>
            <consortium name="US DOE Joint Genome Institute"/>
            <person name="Copeland A."/>
            <person name="Lucas S."/>
            <person name="Lapidus A."/>
            <person name="Barry K."/>
            <person name="Detter J.C."/>
            <person name="Glavina T."/>
            <person name="Hammon N."/>
            <person name="Israni S."/>
            <person name="Pitluck S."/>
            <person name="Chain P."/>
            <person name="Malfatti S."/>
            <person name="Shin M."/>
            <person name="Vergez L."/>
            <person name="Schmutz J."/>
            <person name="Larimer F."/>
            <person name="Land M."/>
            <person name="Kyrpides N."/>
            <person name="Ivanova N."/>
            <person name="Fredrickson J."/>
            <person name="Balkwill D."/>
            <person name="Romine M.F."/>
            <person name="Richardson P."/>
        </authorList>
    </citation>
    <scope>NUCLEOTIDE SEQUENCE [LARGE SCALE GENOMIC DNA]</scope>
    <source>
        <strain evidence="2">ATCC 700278 / DSM 12444 / CCUG 56034 / CIP 105152 / NBRC 16084 / F199</strain>
    </source>
</reference>
<dbReference type="STRING" id="279238.Saro_2975"/>
<proteinExistence type="predicted"/>
<dbReference type="Proteomes" id="UP000009134">
    <property type="component" value="Chromosome"/>
</dbReference>
<dbReference type="HOGENOM" id="CLU_2539217_0_0_5"/>
<dbReference type="AlphaFoldDB" id="Q2G413"/>
<name>Q2G413_NOVAD</name>
<sequence>MAEILAFPAPSKPSQAYDEGSIPFTRSSDFRGLASGSAEPSDVIPVAIPTSPAAEARLAALSLHLVSPASVDFPEVIENLGGA</sequence>
<accession>Q2G413</accession>
<organism evidence="1 2">
    <name type="scientific">Novosphingobium aromaticivorans (strain ATCC 700278 / DSM 12444 / CCUG 56034 / CIP 105152 / NBRC 16084 / F199)</name>
    <dbReference type="NCBI Taxonomy" id="279238"/>
    <lineage>
        <taxon>Bacteria</taxon>
        <taxon>Pseudomonadati</taxon>
        <taxon>Pseudomonadota</taxon>
        <taxon>Alphaproteobacteria</taxon>
        <taxon>Sphingomonadales</taxon>
        <taxon>Sphingomonadaceae</taxon>
        <taxon>Novosphingobium</taxon>
    </lineage>
</organism>
<keyword evidence="2" id="KW-1185">Reference proteome</keyword>
<gene>
    <name evidence="1" type="ordered locus">Saro_2975</name>
</gene>